<dbReference type="RefSeq" id="WP_010877639.1">
    <property type="nucleotide sequence ID" value="NZ_CP006577.1"/>
</dbReference>
<dbReference type="HOGENOM" id="CLU_045498_0_1_2"/>
<accession>A0A075WCN7</accession>
<feature type="transmembrane region" description="Helical" evidence="5">
    <location>
        <begin position="373"/>
        <end position="390"/>
    </location>
</feature>
<keyword evidence="5" id="KW-1003">Cell membrane</keyword>
<feature type="transmembrane region" description="Helical" evidence="5">
    <location>
        <begin position="199"/>
        <end position="219"/>
    </location>
</feature>
<dbReference type="InterPro" id="IPR051598">
    <property type="entry name" value="TSUP/Inactive_protease-like"/>
</dbReference>
<evidence type="ECO:0000256" key="1">
    <source>
        <dbReference type="ARBA" id="ARBA00004141"/>
    </source>
</evidence>
<sequence length="475" mass="50740">MGGSFATGGSAMTPDMFIHIGPFEAIFLLALGFFGGMLSGFIGSGGAFVLTPGMMSIGTPGPIAVASNMCHKFPKAMIGAYRRYKLRQLDPKLAVIMAVSAIAGVQVGIQVQKQIYEALGETGTNLYVSIAFLVVLPAVSLLLLRDVVRAKKLGISDTESTLPKKLEEKFRLPPRIRFDVVGRTHSAWLTIPLGFGTGFLAATIAVGGFIGVPSMIYLIGASSAVASGTELGIAFVMGSTGTFTWIYLLGAVDFRLTTLILATSLIGVQIGAVGTTYVRQYYIKMAMATVMLLVTLSRALAVPGYLAELGWIELDEGVVETLNSLVLPVMAVAMLSVTPLVGYPMMKVRMKLKKLGLLDRAIEASAHTGSGNLKRLGIFGVWTLANYYWLFRDPEWWPNFVTSIPHADPLTGVVLSIGVILLAIYWSFIHGSFAHAFLDLIKVSALRDDLAKSIAQSGYEGIDAWASEVKAGVGA</sequence>
<feature type="transmembrane region" description="Helical" evidence="5">
    <location>
        <begin position="93"/>
        <end position="112"/>
    </location>
</feature>
<protein>
    <recommendedName>
        <fullName evidence="5">Probable membrane transporter protein</fullName>
    </recommendedName>
</protein>
<organism evidence="6 7">
    <name type="scientific">Archaeoglobus fulgidus DSM 8774</name>
    <dbReference type="NCBI Taxonomy" id="1344584"/>
    <lineage>
        <taxon>Archaea</taxon>
        <taxon>Methanobacteriati</taxon>
        <taxon>Methanobacteriota</taxon>
        <taxon>Archaeoglobi</taxon>
        <taxon>Archaeoglobales</taxon>
        <taxon>Archaeoglobaceae</taxon>
        <taxon>Archaeoglobus</taxon>
    </lineage>
</organism>
<evidence type="ECO:0000256" key="4">
    <source>
        <dbReference type="ARBA" id="ARBA00023136"/>
    </source>
</evidence>
<evidence type="ECO:0000313" key="7">
    <source>
        <dbReference type="Proteomes" id="UP000028501"/>
    </source>
</evidence>
<gene>
    <name evidence="6" type="ORF">AFULGI_00001230</name>
</gene>
<dbReference type="PANTHER" id="PTHR43701">
    <property type="entry name" value="MEMBRANE TRANSPORTER PROTEIN MJ0441-RELATED"/>
    <property type="match status" value="1"/>
</dbReference>
<dbReference type="GeneID" id="24793679"/>
<evidence type="ECO:0000256" key="3">
    <source>
        <dbReference type="ARBA" id="ARBA00022989"/>
    </source>
</evidence>
<feature type="transmembrane region" description="Helical" evidence="5">
    <location>
        <begin position="325"/>
        <end position="345"/>
    </location>
</feature>
<evidence type="ECO:0000256" key="2">
    <source>
        <dbReference type="ARBA" id="ARBA00022692"/>
    </source>
</evidence>
<feature type="transmembrane region" description="Helical" evidence="5">
    <location>
        <begin position="256"/>
        <end position="278"/>
    </location>
</feature>
<keyword evidence="2 5" id="KW-0812">Transmembrane</keyword>
<evidence type="ECO:0000256" key="5">
    <source>
        <dbReference type="RuleBase" id="RU363041"/>
    </source>
</evidence>
<name>A0A075WCN7_ARCFL</name>
<keyword evidence="4 5" id="KW-0472">Membrane</keyword>
<feature type="transmembrane region" description="Helical" evidence="5">
    <location>
        <begin position="124"/>
        <end position="144"/>
    </location>
</feature>
<evidence type="ECO:0000313" key="6">
    <source>
        <dbReference type="EMBL" id="AIG96964.1"/>
    </source>
</evidence>
<dbReference type="GO" id="GO:0005886">
    <property type="term" value="C:plasma membrane"/>
    <property type="evidence" value="ECO:0007669"/>
    <property type="project" value="UniProtKB-SubCell"/>
</dbReference>
<reference evidence="6 7" key="1">
    <citation type="submission" date="2013-07" db="EMBL/GenBank/DDBJ databases">
        <title>Genome of Archaeoglobus fulgidus.</title>
        <authorList>
            <person name="Fiebig A."/>
            <person name="Birkeland N.-K."/>
        </authorList>
    </citation>
    <scope>NUCLEOTIDE SEQUENCE [LARGE SCALE GENOMIC DNA]</scope>
    <source>
        <strain evidence="6 7">DSM 8774</strain>
    </source>
</reference>
<keyword evidence="3 5" id="KW-1133">Transmembrane helix</keyword>
<dbReference type="InterPro" id="IPR002781">
    <property type="entry name" value="TM_pro_TauE-like"/>
</dbReference>
<dbReference type="EMBL" id="CP006577">
    <property type="protein sequence ID" value="AIG96964.1"/>
    <property type="molecule type" value="Genomic_DNA"/>
</dbReference>
<feature type="transmembrane region" description="Helical" evidence="5">
    <location>
        <begin position="231"/>
        <end position="250"/>
    </location>
</feature>
<dbReference type="Pfam" id="PF01925">
    <property type="entry name" value="TauE"/>
    <property type="match status" value="1"/>
</dbReference>
<feature type="transmembrane region" description="Helical" evidence="5">
    <location>
        <begin position="410"/>
        <end position="428"/>
    </location>
</feature>
<feature type="transmembrane region" description="Helical" evidence="5">
    <location>
        <begin position="25"/>
        <end position="50"/>
    </location>
</feature>
<feature type="transmembrane region" description="Helical" evidence="5">
    <location>
        <begin position="285"/>
        <end position="305"/>
    </location>
</feature>
<comment type="similarity">
    <text evidence="5">Belongs to the 4-toluene sulfonate uptake permease (TSUP) (TC 2.A.102) family.</text>
</comment>
<proteinExistence type="inferred from homology"/>
<dbReference type="Proteomes" id="UP000028501">
    <property type="component" value="Chromosome"/>
</dbReference>
<dbReference type="PANTHER" id="PTHR43701:SF12">
    <property type="entry name" value="MEMBRANE TRANSPORTER PROTEIN YTNM-RELATED"/>
    <property type="match status" value="1"/>
</dbReference>
<comment type="subcellular location">
    <subcellularLocation>
        <location evidence="5">Cell membrane</location>
        <topology evidence="5">Multi-pass membrane protein</topology>
    </subcellularLocation>
    <subcellularLocation>
        <location evidence="1">Membrane</location>
        <topology evidence="1">Multi-pass membrane protein</topology>
    </subcellularLocation>
</comment>
<dbReference type="AlphaFoldDB" id="A0A075WCN7"/>
<dbReference type="KEGG" id="afg:AFULGI_00001230"/>
<comment type="caution">
    <text evidence="5">Lacks conserved residue(s) required for the propagation of feature annotation.</text>
</comment>